<reference evidence="2" key="1">
    <citation type="journal article" date="2015" name="Front. Microbiol.">
        <title>Combining genomic sequencing methods to explore viral diversity and reveal potential virus-host interactions.</title>
        <authorList>
            <person name="Chow C.E."/>
            <person name="Winget D.M."/>
            <person name="White R.A.III."/>
            <person name="Hallam S.J."/>
            <person name="Suttle C.A."/>
        </authorList>
    </citation>
    <scope>NUCLEOTIDE SEQUENCE</scope>
    <source>
        <strain evidence="2">Oxic1_2</strain>
    </source>
</reference>
<protein>
    <submittedName>
        <fullName evidence="2">Uncharacterized protein</fullName>
    </submittedName>
</protein>
<feature type="transmembrane region" description="Helical" evidence="1">
    <location>
        <begin position="30"/>
        <end position="51"/>
    </location>
</feature>
<evidence type="ECO:0000313" key="2">
    <source>
        <dbReference type="EMBL" id="AKH47743.1"/>
    </source>
</evidence>
<proteinExistence type="predicted"/>
<dbReference type="EMBL" id="KR029597">
    <property type="protein sequence ID" value="AKH47743.1"/>
    <property type="molecule type" value="Genomic_DNA"/>
</dbReference>
<organism evidence="2">
    <name type="scientific">uncultured marine virus</name>
    <dbReference type="NCBI Taxonomy" id="186617"/>
    <lineage>
        <taxon>Viruses</taxon>
        <taxon>environmental samples</taxon>
    </lineage>
</organism>
<evidence type="ECO:0000256" key="1">
    <source>
        <dbReference type="SAM" id="Phobius"/>
    </source>
</evidence>
<keyword evidence="1" id="KW-0812">Transmembrane</keyword>
<name>A0A0F7L867_9VIRU</name>
<sequence>MHILLGIEVCFLLQIYLVEFYTFGSDHHLFVYYKLYSLNVNLNLPLCLYFLRGLVNTFS</sequence>
<keyword evidence="1" id="KW-1133">Transmembrane helix</keyword>
<reference evidence="2" key="2">
    <citation type="submission" date="2015-03" db="EMBL/GenBank/DDBJ databases">
        <authorList>
            <person name="Chow C.-E.T."/>
            <person name="Winget D.M."/>
            <person name="White R.A.III."/>
            <person name="Hallam S.J."/>
            <person name="Suttle C.A."/>
        </authorList>
    </citation>
    <scope>NUCLEOTIDE SEQUENCE</scope>
    <source>
        <strain evidence="2">Oxic1_2</strain>
    </source>
</reference>
<accession>A0A0F7L867</accession>
<keyword evidence="1" id="KW-0472">Membrane</keyword>